<dbReference type="PROSITE" id="PS50157">
    <property type="entry name" value="ZINC_FINGER_C2H2_2"/>
    <property type="match status" value="2"/>
</dbReference>
<keyword evidence="5" id="KW-0862">Zinc</keyword>
<dbReference type="GO" id="GO:0010468">
    <property type="term" value="P:regulation of gene expression"/>
    <property type="evidence" value="ECO:0007669"/>
    <property type="project" value="TreeGrafter"/>
</dbReference>
<dbReference type="InterPro" id="IPR013087">
    <property type="entry name" value="Znf_C2H2_type"/>
</dbReference>
<dbReference type="OrthoDB" id="654211at2759"/>
<evidence type="ECO:0000256" key="4">
    <source>
        <dbReference type="ARBA" id="ARBA00022771"/>
    </source>
</evidence>
<feature type="compositionally biased region" description="Polar residues" evidence="8">
    <location>
        <begin position="1"/>
        <end position="13"/>
    </location>
</feature>
<dbReference type="InterPro" id="IPR036236">
    <property type="entry name" value="Znf_C2H2_sf"/>
</dbReference>
<feature type="domain" description="C2H2-type" evidence="9">
    <location>
        <begin position="168"/>
        <end position="196"/>
    </location>
</feature>
<evidence type="ECO:0000256" key="2">
    <source>
        <dbReference type="ARBA" id="ARBA00022723"/>
    </source>
</evidence>
<dbReference type="PANTHER" id="PTHR16515:SF57">
    <property type="entry name" value="ZINC FINGER PROTEIN 154-LIKE"/>
    <property type="match status" value="1"/>
</dbReference>
<dbReference type="STRING" id="246404.A0A507FRM4"/>
<feature type="domain" description="C2H2-type" evidence="9">
    <location>
        <begin position="197"/>
        <end position="226"/>
    </location>
</feature>
<dbReference type="InterPro" id="IPR050331">
    <property type="entry name" value="Zinc_finger"/>
</dbReference>
<dbReference type="Gene3D" id="3.30.160.60">
    <property type="entry name" value="Classic Zinc Finger"/>
    <property type="match status" value="3"/>
</dbReference>
<sequence>MGIYQNSSKSTPIPSLPGMYNSQEARGWGQGASPLCNPDAASVPAVLGSTGRNQETVTCLLQEALQDPFPFPDASLGYSLKISAHPDLEPMDSSSFSLLFQEPFVLDPRPVLPTAPASRESSSSPIAGFHVDDTRAPSSVVVENAASNCTYLDIVGNAQASGRNKKRYQCVPCGKYFAYLSVLLEHQRRHSSGSKPFACTYPACDKAYTSKSRLRIHERVHTNERPFACTVAGCAYRAVQSSDLTYHSAVHLPTHEKKERYLRMRPDVACLDCHAVFRSEAGLAMHKRKKPLCFLDCTET</sequence>
<name>A0A507FRM4_9FUNG</name>
<keyword evidence="11" id="KW-1185">Reference proteome</keyword>
<dbReference type="AlphaFoldDB" id="A0A507FRM4"/>
<organism evidence="10 11">
    <name type="scientific">Chytriomyces confervae</name>
    <dbReference type="NCBI Taxonomy" id="246404"/>
    <lineage>
        <taxon>Eukaryota</taxon>
        <taxon>Fungi</taxon>
        <taxon>Fungi incertae sedis</taxon>
        <taxon>Chytridiomycota</taxon>
        <taxon>Chytridiomycota incertae sedis</taxon>
        <taxon>Chytridiomycetes</taxon>
        <taxon>Chytridiales</taxon>
        <taxon>Chytriomycetaceae</taxon>
        <taxon>Chytriomyces</taxon>
    </lineage>
</organism>
<gene>
    <name evidence="10" type="ORF">CcCBS67573_g00651</name>
</gene>
<evidence type="ECO:0000313" key="10">
    <source>
        <dbReference type="EMBL" id="TPX78048.1"/>
    </source>
</evidence>
<evidence type="ECO:0000256" key="5">
    <source>
        <dbReference type="ARBA" id="ARBA00022833"/>
    </source>
</evidence>
<accession>A0A507FRM4</accession>
<keyword evidence="4 7" id="KW-0863">Zinc-finger</keyword>
<protein>
    <recommendedName>
        <fullName evidence="9">C2H2-type domain-containing protein</fullName>
    </recommendedName>
</protein>
<proteinExistence type="predicted"/>
<dbReference type="SUPFAM" id="SSF57667">
    <property type="entry name" value="beta-beta-alpha zinc fingers"/>
    <property type="match status" value="2"/>
</dbReference>
<dbReference type="Proteomes" id="UP000320333">
    <property type="component" value="Unassembled WGS sequence"/>
</dbReference>
<dbReference type="PROSITE" id="PS00028">
    <property type="entry name" value="ZINC_FINGER_C2H2_1"/>
    <property type="match status" value="2"/>
</dbReference>
<comment type="subcellular location">
    <subcellularLocation>
        <location evidence="1">Nucleus</location>
    </subcellularLocation>
</comment>
<dbReference type="FunFam" id="3.30.160.60:FF:000125">
    <property type="entry name" value="Putative zinc finger protein 143"/>
    <property type="match status" value="1"/>
</dbReference>
<evidence type="ECO:0000256" key="8">
    <source>
        <dbReference type="SAM" id="MobiDB-lite"/>
    </source>
</evidence>
<evidence type="ECO:0000259" key="9">
    <source>
        <dbReference type="PROSITE" id="PS50157"/>
    </source>
</evidence>
<dbReference type="SMART" id="SM00355">
    <property type="entry name" value="ZnF_C2H2"/>
    <property type="match status" value="4"/>
</dbReference>
<keyword evidence="6" id="KW-0539">Nucleus</keyword>
<evidence type="ECO:0000256" key="3">
    <source>
        <dbReference type="ARBA" id="ARBA00022737"/>
    </source>
</evidence>
<reference evidence="10 11" key="1">
    <citation type="journal article" date="2019" name="Sci. Rep.">
        <title>Comparative genomics of chytrid fungi reveal insights into the obligate biotrophic and pathogenic lifestyle of Synchytrium endobioticum.</title>
        <authorList>
            <person name="van de Vossenberg B.T.L.H."/>
            <person name="Warris S."/>
            <person name="Nguyen H.D.T."/>
            <person name="van Gent-Pelzer M.P.E."/>
            <person name="Joly D.L."/>
            <person name="van de Geest H.C."/>
            <person name="Bonants P.J.M."/>
            <person name="Smith D.S."/>
            <person name="Levesque C.A."/>
            <person name="van der Lee T.A.J."/>
        </authorList>
    </citation>
    <scope>NUCLEOTIDE SEQUENCE [LARGE SCALE GENOMIC DNA]</scope>
    <source>
        <strain evidence="10 11">CBS 675.73</strain>
    </source>
</reference>
<dbReference type="EMBL" id="QEAP01000010">
    <property type="protein sequence ID" value="TPX78048.1"/>
    <property type="molecule type" value="Genomic_DNA"/>
</dbReference>
<dbReference type="PANTHER" id="PTHR16515">
    <property type="entry name" value="PR DOMAIN ZINC FINGER PROTEIN"/>
    <property type="match status" value="1"/>
</dbReference>
<keyword evidence="3" id="KW-0677">Repeat</keyword>
<evidence type="ECO:0000256" key="1">
    <source>
        <dbReference type="ARBA" id="ARBA00004123"/>
    </source>
</evidence>
<comment type="caution">
    <text evidence="10">The sequence shown here is derived from an EMBL/GenBank/DDBJ whole genome shotgun (WGS) entry which is preliminary data.</text>
</comment>
<dbReference type="GO" id="GO:0005634">
    <property type="term" value="C:nucleus"/>
    <property type="evidence" value="ECO:0007669"/>
    <property type="project" value="UniProtKB-SubCell"/>
</dbReference>
<evidence type="ECO:0000313" key="11">
    <source>
        <dbReference type="Proteomes" id="UP000320333"/>
    </source>
</evidence>
<evidence type="ECO:0000256" key="6">
    <source>
        <dbReference type="ARBA" id="ARBA00023242"/>
    </source>
</evidence>
<evidence type="ECO:0000256" key="7">
    <source>
        <dbReference type="PROSITE-ProRule" id="PRU00042"/>
    </source>
</evidence>
<feature type="region of interest" description="Disordered" evidence="8">
    <location>
        <begin position="1"/>
        <end position="33"/>
    </location>
</feature>
<dbReference type="GO" id="GO:0008270">
    <property type="term" value="F:zinc ion binding"/>
    <property type="evidence" value="ECO:0007669"/>
    <property type="project" value="UniProtKB-KW"/>
</dbReference>
<keyword evidence="2" id="KW-0479">Metal-binding</keyword>